<evidence type="ECO:0000256" key="1">
    <source>
        <dbReference type="SAM" id="MobiDB-lite"/>
    </source>
</evidence>
<dbReference type="RefSeq" id="WP_252820401.1">
    <property type="nucleotide sequence ID" value="NZ_JAMXQS010000007.1"/>
</dbReference>
<feature type="region of interest" description="Disordered" evidence="1">
    <location>
        <begin position="83"/>
        <end position="111"/>
    </location>
</feature>
<protein>
    <recommendedName>
        <fullName evidence="4">Periplasmic protein</fullName>
    </recommendedName>
</protein>
<reference evidence="2 3" key="1">
    <citation type="submission" date="2022-06" db="EMBL/GenBank/DDBJ databases">
        <title>Mesorhizobium sp. strain RP14 Genome sequencing and assembly.</title>
        <authorList>
            <person name="Kim I."/>
        </authorList>
    </citation>
    <scope>NUCLEOTIDE SEQUENCE [LARGE SCALE GENOMIC DNA]</scope>
    <source>
        <strain evidence="3">RP14(2022)</strain>
    </source>
</reference>
<organism evidence="2 3">
    <name type="scientific">Mesorhizobium liriopis</name>
    <dbReference type="NCBI Taxonomy" id="2953882"/>
    <lineage>
        <taxon>Bacteria</taxon>
        <taxon>Pseudomonadati</taxon>
        <taxon>Pseudomonadota</taxon>
        <taxon>Alphaproteobacteria</taxon>
        <taxon>Hyphomicrobiales</taxon>
        <taxon>Phyllobacteriaceae</taxon>
        <taxon>Mesorhizobium</taxon>
    </lineage>
</organism>
<dbReference type="Proteomes" id="UP001205906">
    <property type="component" value="Unassembled WGS sequence"/>
</dbReference>
<accession>A0ABT1CAB7</accession>
<evidence type="ECO:0008006" key="4">
    <source>
        <dbReference type="Google" id="ProtNLM"/>
    </source>
</evidence>
<evidence type="ECO:0000313" key="2">
    <source>
        <dbReference type="EMBL" id="MCO6051136.1"/>
    </source>
</evidence>
<sequence>MNASQAPSPESPLPGAPADDHVSRTRTDPVERAKQLLARIDDGAMVRVVFRGMLLGTLCVLGLDFYHLQQRSDFVSAPSVPGAPTFMPPDVETDGPTAPGNTEPFVPSDPDLARNPMQFTLEKGGTLSAKGSIDPGAAERFKTELDARGEYVKTVALDSPGGSLHDAIAMAKLIRERKIDTRVDDGAQCASSCPLIFVGGTNRSAAPKASLGVHQFYAPANDRSRPSAQVMADAQATTALITRHLTEMGVDPALWLHALETPPRALYRFAPEELVRYRLTTGEAPVAEASPSASGT</sequence>
<comment type="caution">
    <text evidence="2">The sequence shown here is derived from an EMBL/GenBank/DDBJ whole genome shotgun (WGS) entry which is preliminary data.</text>
</comment>
<gene>
    <name evidence="2" type="ORF">NGM99_15230</name>
</gene>
<dbReference type="InterPro" id="IPR029045">
    <property type="entry name" value="ClpP/crotonase-like_dom_sf"/>
</dbReference>
<name>A0ABT1CAB7_9HYPH</name>
<feature type="compositionally biased region" description="Basic and acidic residues" evidence="1">
    <location>
        <begin position="18"/>
        <end position="28"/>
    </location>
</feature>
<feature type="region of interest" description="Disordered" evidence="1">
    <location>
        <begin position="1"/>
        <end position="28"/>
    </location>
</feature>
<dbReference type="SUPFAM" id="SSF52096">
    <property type="entry name" value="ClpP/crotonase"/>
    <property type="match status" value="1"/>
</dbReference>
<dbReference type="Gene3D" id="3.90.226.10">
    <property type="entry name" value="2-enoyl-CoA Hydratase, Chain A, domain 1"/>
    <property type="match status" value="1"/>
</dbReference>
<dbReference type="EMBL" id="JAMXQS010000007">
    <property type="protein sequence ID" value="MCO6051136.1"/>
    <property type="molecule type" value="Genomic_DNA"/>
</dbReference>
<evidence type="ECO:0000313" key="3">
    <source>
        <dbReference type="Proteomes" id="UP001205906"/>
    </source>
</evidence>
<keyword evidence="3" id="KW-1185">Reference proteome</keyword>
<proteinExistence type="predicted"/>